<evidence type="ECO:0000313" key="7">
    <source>
        <dbReference type="WBParaSite" id="SBAD_0001283101-mRNA-1"/>
    </source>
</evidence>
<dbReference type="AlphaFoldDB" id="A0A183J975"/>
<feature type="domain" description="SHSP" evidence="4">
    <location>
        <begin position="18"/>
        <end position="117"/>
    </location>
</feature>
<dbReference type="Pfam" id="PF00011">
    <property type="entry name" value="HSP20"/>
    <property type="match status" value="1"/>
</dbReference>
<dbReference type="SUPFAM" id="SSF49764">
    <property type="entry name" value="HSP20-like chaperones"/>
    <property type="match status" value="1"/>
</dbReference>
<evidence type="ECO:0000259" key="4">
    <source>
        <dbReference type="PROSITE" id="PS01031"/>
    </source>
</evidence>
<dbReference type="Proteomes" id="UP000270296">
    <property type="component" value="Unassembled WGS sequence"/>
</dbReference>
<reference evidence="7" key="1">
    <citation type="submission" date="2016-06" db="UniProtKB">
        <authorList>
            <consortium name="WormBaseParasite"/>
        </authorList>
    </citation>
    <scope>IDENTIFICATION</scope>
</reference>
<evidence type="ECO:0000256" key="3">
    <source>
        <dbReference type="SAM" id="MobiDB-lite"/>
    </source>
</evidence>
<reference evidence="5 6" key="2">
    <citation type="submission" date="2018-11" db="EMBL/GenBank/DDBJ databases">
        <authorList>
            <consortium name="Pathogen Informatics"/>
        </authorList>
    </citation>
    <scope>NUCLEOTIDE SEQUENCE [LARGE SCALE GENOMIC DNA]</scope>
</reference>
<dbReference type="CDD" id="cd00298">
    <property type="entry name" value="ACD_sHsps_p23-like"/>
    <property type="match status" value="1"/>
</dbReference>
<keyword evidence="6" id="KW-1185">Reference proteome</keyword>
<protein>
    <submittedName>
        <fullName evidence="7">SHSP domain-containing protein</fullName>
    </submittedName>
</protein>
<name>A0A183J975_9BILA</name>
<sequence>MSVREISSTSAFGTRDNSQNADYTYSVHDMSDESNFRVVIDMKNQRKENVKVEIFGQKIVVTAKELQNNSSSSSFRSVFNLPVNVDLWFLSAHWNDKHQTLELTAPIREEAEEPGIE</sequence>
<dbReference type="InterPro" id="IPR008978">
    <property type="entry name" value="HSP20-like_chaperone"/>
</dbReference>
<gene>
    <name evidence="5" type="ORF">SBAD_LOCUS12423</name>
</gene>
<dbReference type="EMBL" id="UZAM01017756">
    <property type="protein sequence ID" value="VDP48216.1"/>
    <property type="molecule type" value="Genomic_DNA"/>
</dbReference>
<accession>A0A183J975</accession>
<organism evidence="7">
    <name type="scientific">Soboliphyme baturini</name>
    <dbReference type="NCBI Taxonomy" id="241478"/>
    <lineage>
        <taxon>Eukaryota</taxon>
        <taxon>Metazoa</taxon>
        <taxon>Ecdysozoa</taxon>
        <taxon>Nematoda</taxon>
        <taxon>Enoplea</taxon>
        <taxon>Dorylaimia</taxon>
        <taxon>Dioctophymatida</taxon>
        <taxon>Dioctophymatoidea</taxon>
        <taxon>Soboliphymatidae</taxon>
        <taxon>Soboliphyme</taxon>
    </lineage>
</organism>
<feature type="region of interest" description="Disordered" evidence="3">
    <location>
        <begin position="1"/>
        <end position="21"/>
    </location>
</feature>
<dbReference type="PROSITE" id="PS01031">
    <property type="entry name" value="SHSP"/>
    <property type="match status" value="1"/>
</dbReference>
<dbReference type="WBParaSite" id="SBAD_0001283101-mRNA-1">
    <property type="protein sequence ID" value="SBAD_0001283101-mRNA-1"/>
    <property type="gene ID" value="SBAD_0001283101"/>
</dbReference>
<evidence type="ECO:0000256" key="1">
    <source>
        <dbReference type="PROSITE-ProRule" id="PRU00285"/>
    </source>
</evidence>
<dbReference type="OrthoDB" id="6716593at2759"/>
<comment type="similarity">
    <text evidence="1 2">Belongs to the small heat shock protein (HSP20) family.</text>
</comment>
<proteinExistence type="inferred from homology"/>
<dbReference type="Gene3D" id="2.60.40.790">
    <property type="match status" value="1"/>
</dbReference>
<evidence type="ECO:0000313" key="6">
    <source>
        <dbReference type="Proteomes" id="UP000270296"/>
    </source>
</evidence>
<evidence type="ECO:0000313" key="5">
    <source>
        <dbReference type="EMBL" id="VDP48216.1"/>
    </source>
</evidence>
<evidence type="ECO:0000256" key="2">
    <source>
        <dbReference type="RuleBase" id="RU003616"/>
    </source>
</evidence>
<dbReference type="InterPro" id="IPR002068">
    <property type="entry name" value="A-crystallin/Hsp20_dom"/>
</dbReference>